<dbReference type="InterPro" id="IPR002397">
    <property type="entry name" value="Cyt_P450_B"/>
</dbReference>
<evidence type="ECO:0008006" key="9">
    <source>
        <dbReference type="Google" id="ProtNLM"/>
    </source>
</evidence>
<protein>
    <recommendedName>
        <fullName evidence="9">Cytochrome P450</fullName>
    </recommendedName>
</protein>
<dbReference type="Gene3D" id="1.10.630.10">
    <property type="entry name" value="Cytochrome P450"/>
    <property type="match status" value="1"/>
</dbReference>
<gene>
    <name evidence="7" type="ORF">LTR24_007255</name>
</gene>
<comment type="caution">
    <text evidence="7">The sequence shown here is derived from an EMBL/GenBank/DDBJ whole genome shotgun (WGS) entry which is preliminary data.</text>
</comment>
<keyword evidence="5" id="KW-0349">Heme</keyword>
<dbReference type="CDD" id="cd11030">
    <property type="entry name" value="CYP105-like"/>
    <property type="match status" value="1"/>
</dbReference>
<evidence type="ECO:0000256" key="2">
    <source>
        <dbReference type="ARBA" id="ARBA00022723"/>
    </source>
</evidence>
<evidence type="ECO:0000256" key="5">
    <source>
        <dbReference type="RuleBase" id="RU000461"/>
    </source>
</evidence>
<evidence type="ECO:0000313" key="8">
    <source>
        <dbReference type="Proteomes" id="UP001345013"/>
    </source>
</evidence>
<dbReference type="Proteomes" id="UP001345013">
    <property type="component" value="Unassembled WGS sequence"/>
</dbReference>
<proteinExistence type="inferred from homology"/>
<dbReference type="EMBL" id="JAVRRG010000106">
    <property type="protein sequence ID" value="KAK5085050.1"/>
    <property type="molecule type" value="Genomic_DNA"/>
</dbReference>
<evidence type="ECO:0000256" key="6">
    <source>
        <dbReference type="SAM" id="MobiDB-lite"/>
    </source>
</evidence>
<evidence type="ECO:0000256" key="1">
    <source>
        <dbReference type="ARBA" id="ARBA00010617"/>
    </source>
</evidence>
<dbReference type="SUPFAM" id="SSF48264">
    <property type="entry name" value="Cytochrome P450"/>
    <property type="match status" value="1"/>
</dbReference>
<reference evidence="7 8" key="1">
    <citation type="submission" date="2023-08" db="EMBL/GenBank/DDBJ databases">
        <title>Black Yeasts Isolated from many extreme environments.</title>
        <authorList>
            <person name="Coleine C."/>
            <person name="Stajich J.E."/>
            <person name="Selbmann L."/>
        </authorList>
    </citation>
    <scope>NUCLEOTIDE SEQUENCE [LARGE SCALE GENOMIC DNA]</scope>
    <source>
        <strain evidence="7 8">CCFEE 5885</strain>
    </source>
</reference>
<keyword evidence="4 5" id="KW-0408">Iron</keyword>
<dbReference type="InterPro" id="IPR036396">
    <property type="entry name" value="Cyt_P450_sf"/>
</dbReference>
<sequence>MAPPEFPFARDNGYQPPSLNQKLRHECPATKVKLYDGSESWLFLKHKDICQALSSEHLSADRRTPGYPEIHSGGHKAKEAHPTFVNLDNPEHNKQRNMLEDAFTPGAIEKLKPMIQETVNHVIDDFVRRYQEQNSPIDLIEELATPIPTQIIYRVLGVPDKDIPRLSQDSAVRTGTSRTAAEQSDQNLQDYMASLVDTRIEKPQDDMISKLASEQYHKGRLSRDDIVQISFMILTAGNAALINSIGLGVLTLLQHPDQLGELKKDSSLAPQSDTQIGGVTVHKGESVICSVQSGDRDEDKTEKPESFDIHRKYSGEDVLGFGYGPHRCLGEALSRAELEAVFATLFQKAPELKLAVKFEELEFSDPKQNAGVTKLPDTV</sequence>
<organism evidence="7 8">
    <name type="scientific">Lithohypha guttulata</name>
    <dbReference type="NCBI Taxonomy" id="1690604"/>
    <lineage>
        <taxon>Eukaryota</taxon>
        <taxon>Fungi</taxon>
        <taxon>Dikarya</taxon>
        <taxon>Ascomycota</taxon>
        <taxon>Pezizomycotina</taxon>
        <taxon>Eurotiomycetes</taxon>
        <taxon>Chaetothyriomycetidae</taxon>
        <taxon>Chaetothyriales</taxon>
        <taxon>Trichomeriaceae</taxon>
        <taxon>Lithohypha</taxon>
    </lineage>
</organism>
<keyword evidence="3 5" id="KW-0560">Oxidoreductase</keyword>
<feature type="region of interest" description="Disordered" evidence="6">
    <location>
        <begin position="1"/>
        <end position="21"/>
    </location>
</feature>
<comment type="similarity">
    <text evidence="1 5">Belongs to the cytochrome P450 family.</text>
</comment>
<dbReference type="PANTHER" id="PTHR46696:SF6">
    <property type="entry name" value="P450, PUTATIVE (EUROFUNG)-RELATED"/>
    <property type="match status" value="1"/>
</dbReference>
<dbReference type="PANTHER" id="PTHR46696">
    <property type="entry name" value="P450, PUTATIVE (EUROFUNG)-RELATED"/>
    <property type="match status" value="1"/>
</dbReference>
<keyword evidence="2 5" id="KW-0479">Metal-binding</keyword>
<dbReference type="InterPro" id="IPR017972">
    <property type="entry name" value="Cyt_P450_CS"/>
</dbReference>
<dbReference type="PROSITE" id="PS00086">
    <property type="entry name" value="CYTOCHROME_P450"/>
    <property type="match status" value="1"/>
</dbReference>
<dbReference type="InterPro" id="IPR001128">
    <property type="entry name" value="Cyt_P450"/>
</dbReference>
<keyword evidence="8" id="KW-1185">Reference proteome</keyword>
<name>A0ABR0K3Z7_9EURO</name>
<evidence type="ECO:0000256" key="4">
    <source>
        <dbReference type="ARBA" id="ARBA00023004"/>
    </source>
</evidence>
<evidence type="ECO:0000313" key="7">
    <source>
        <dbReference type="EMBL" id="KAK5085050.1"/>
    </source>
</evidence>
<evidence type="ECO:0000256" key="3">
    <source>
        <dbReference type="ARBA" id="ARBA00023002"/>
    </source>
</evidence>
<accession>A0ABR0K3Z7</accession>
<keyword evidence="5" id="KW-0503">Monooxygenase</keyword>
<dbReference type="Pfam" id="PF00067">
    <property type="entry name" value="p450"/>
    <property type="match status" value="1"/>
</dbReference>
<dbReference type="PRINTS" id="PR00359">
    <property type="entry name" value="BP450"/>
</dbReference>